<accession>A0ABD5SBQ2</accession>
<protein>
    <submittedName>
        <fullName evidence="2">AIR carboxylase family protein</fullName>
    </submittedName>
</protein>
<organism evidence="2 3">
    <name type="scientific">Halorubrum tibetense</name>
    <dbReference type="NCBI Taxonomy" id="175631"/>
    <lineage>
        <taxon>Archaea</taxon>
        <taxon>Methanobacteriati</taxon>
        <taxon>Methanobacteriota</taxon>
        <taxon>Stenosarchaea group</taxon>
        <taxon>Halobacteria</taxon>
        <taxon>Halobacteriales</taxon>
        <taxon>Haloferacaceae</taxon>
        <taxon>Halorubrum</taxon>
    </lineage>
</organism>
<dbReference type="AlphaFoldDB" id="A0ABD5SBQ2"/>
<dbReference type="SMART" id="SM01001">
    <property type="entry name" value="AIRC"/>
    <property type="match status" value="1"/>
</dbReference>
<evidence type="ECO:0000313" key="3">
    <source>
        <dbReference type="Proteomes" id="UP001596442"/>
    </source>
</evidence>
<dbReference type="SUPFAM" id="SSF52255">
    <property type="entry name" value="N5-CAIR mutase (phosphoribosylaminoimidazole carboxylase, PurE)"/>
    <property type="match status" value="1"/>
</dbReference>
<evidence type="ECO:0000259" key="1">
    <source>
        <dbReference type="SMART" id="SM01001"/>
    </source>
</evidence>
<dbReference type="RefSeq" id="WP_379782312.1">
    <property type="nucleotide sequence ID" value="NZ_JBHSWW010000196.1"/>
</dbReference>
<dbReference type="PANTHER" id="PTHR43064:SF1">
    <property type="entry name" value="SLL1489 PROTEIN"/>
    <property type="match status" value="1"/>
</dbReference>
<reference evidence="2 3" key="1">
    <citation type="journal article" date="2019" name="Int. J. Syst. Evol. Microbiol.">
        <title>The Global Catalogue of Microorganisms (GCM) 10K type strain sequencing project: providing services to taxonomists for standard genome sequencing and annotation.</title>
        <authorList>
            <consortium name="The Broad Institute Genomics Platform"/>
            <consortium name="The Broad Institute Genome Sequencing Center for Infectious Disease"/>
            <person name="Wu L."/>
            <person name="Ma J."/>
        </authorList>
    </citation>
    <scope>NUCLEOTIDE SEQUENCE [LARGE SCALE GENOMIC DNA]</scope>
    <source>
        <strain evidence="2 3">CGMCC 1.3239</strain>
    </source>
</reference>
<dbReference type="InterPro" id="IPR000031">
    <property type="entry name" value="PurE_dom"/>
</dbReference>
<comment type="caution">
    <text evidence="2">The sequence shown here is derived from an EMBL/GenBank/DDBJ whole genome shotgun (WGS) entry which is preliminary data.</text>
</comment>
<proteinExistence type="predicted"/>
<dbReference type="Proteomes" id="UP001596442">
    <property type="component" value="Unassembled WGS sequence"/>
</dbReference>
<dbReference type="Gene3D" id="3.40.50.1970">
    <property type="match status" value="1"/>
</dbReference>
<dbReference type="Pfam" id="PF00731">
    <property type="entry name" value="AIRC"/>
    <property type="match status" value="1"/>
</dbReference>
<dbReference type="EMBL" id="JBHSWW010000196">
    <property type="protein sequence ID" value="MFC6754111.1"/>
    <property type="molecule type" value="Genomic_DNA"/>
</dbReference>
<sequence>EAALVAREVGASVDRIADVGVANLDRLLDQIDRIREADVIVVAAGREGALPTVVAGLVAAPVIAVPVSTGYGEGGAGAAALSGALQSCTVLTTVNVDAGFVAGAQAGLIARTIDGA</sequence>
<feature type="non-terminal residue" evidence="2">
    <location>
        <position position="1"/>
    </location>
</feature>
<name>A0ABD5SBQ2_9EURY</name>
<evidence type="ECO:0000313" key="2">
    <source>
        <dbReference type="EMBL" id="MFC6754111.1"/>
    </source>
</evidence>
<dbReference type="InterPro" id="IPR039476">
    <property type="entry name" value="P2CMN_synthase_LarB"/>
</dbReference>
<keyword evidence="3" id="KW-1185">Reference proteome</keyword>
<gene>
    <name evidence="2" type="ORF">ACFQEU_11655</name>
</gene>
<dbReference type="PANTHER" id="PTHR43064">
    <property type="entry name" value="PHOSPHORIBOSYLAMINOIMIDAZOLE CARBOXYLASE-RELATED"/>
    <property type="match status" value="1"/>
</dbReference>
<feature type="domain" description="PurE" evidence="1">
    <location>
        <begin position="1"/>
        <end position="115"/>
    </location>
</feature>